<keyword evidence="5" id="KW-1185">Reference proteome</keyword>
<dbReference type="PANTHER" id="PTHR16184:SF6">
    <property type="entry name" value="ELONGATOR COMPLEX PROTEIN 6"/>
    <property type="match status" value="1"/>
</dbReference>
<evidence type="ECO:0000256" key="2">
    <source>
        <dbReference type="ARBA" id="ARBA00008837"/>
    </source>
</evidence>
<dbReference type="UniPathway" id="UPA00988"/>
<evidence type="ECO:0000313" key="4">
    <source>
        <dbReference type="EMBL" id="KZZ94517.1"/>
    </source>
</evidence>
<dbReference type="EMBL" id="AZGZ01000006">
    <property type="protein sequence ID" value="KZZ94517.1"/>
    <property type="molecule type" value="Genomic_DNA"/>
</dbReference>
<evidence type="ECO:0000256" key="1">
    <source>
        <dbReference type="ARBA" id="ARBA00005043"/>
    </source>
</evidence>
<evidence type="ECO:0000256" key="3">
    <source>
        <dbReference type="SAM" id="MobiDB-lite"/>
    </source>
</evidence>
<dbReference type="InterPro" id="IPR018627">
    <property type="entry name" value="ELP6"/>
</dbReference>
<dbReference type="InterPro" id="IPR027417">
    <property type="entry name" value="P-loop_NTPase"/>
</dbReference>
<proteinExistence type="inferred from homology"/>
<dbReference type="PANTHER" id="PTHR16184">
    <property type="entry name" value="ELONGATOR COMPLEX PROTEIN 6"/>
    <property type="match status" value="1"/>
</dbReference>
<dbReference type="AlphaFoldDB" id="A0A168AYD0"/>
<reference evidence="4 5" key="1">
    <citation type="journal article" date="2016" name="Genome Biol. Evol.">
        <title>Divergent and convergent evolution of fungal pathogenicity.</title>
        <authorList>
            <person name="Shang Y."/>
            <person name="Xiao G."/>
            <person name="Zheng P."/>
            <person name="Cen K."/>
            <person name="Zhan S."/>
            <person name="Wang C."/>
        </authorList>
    </citation>
    <scope>NUCLEOTIDE SEQUENCE [LARGE SCALE GENOMIC DNA]</scope>
    <source>
        <strain evidence="4 5">ARSEF 7405</strain>
    </source>
</reference>
<comment type="pathway">
    <text evidence="1">tRNA modification; 5-methoxycarbonylmethyl-2-thiouridine-tRNA biosynthesis.</text>
</comment>
<dbReference type="VEuPathDB" id="FungiDB:AAP_01817"/>
<accession>A0A168AYD0</accession>
<comment type="similarity">
    <text evidence="2">Belongs to the ELP6 family.</text>
</comment>
<sequence length="355" mass="37744">MPTPAIPLLLPYTAPQPAGSLTLCTSVLGATSSWLVLRLICDTLYETDTGLSSELREGRSAVNAAGTRNLSKKVVLVSFLRRWDFWKAEARRIGLDLNRLSNEGSFAFIDGLSELFTPGSASGPAPTAPSPVGGGRPGRPGMQQTLPIRGPPEIASRAPPRTPFPQPAAGPRTNDSKTLKWPAGRSDQALDSIQREIEGVIDKIKTKEQSGDEVLLVIDQPDLLLAAASGDSFGAAEMTEFITSLREAVHSTVVILSADSPLIHNTTPGCTPLEIEGSSFVTTMAYHAQMVLQLRCLDTGVAKDVSGVLRVSKGGKSAPLQKPSITHGASGEEREFLYHLRGDGSVSIFGRGEVH</sequence>
<organism evidence="4 5">
    <name type="scientific">Ascosphaera apis ARSEF 7405</name>
    <dbReference type="NCBI Taxonomy" id="392613"/>
    <lineage>
        <taxon>Eukaryota</taxon>
        <taxon>Fungi</taxon>
        <taxon>Dikarya</taxon>
        <taxon>Ascomycota</taxon>
        <taxon>Pezizomycotina</taxon>
        <taxon>Eurotiomycetes</taxon>
        <taxon>Eurotiomycetidae</taxon>
        <taxon>Onygenales</taxon>
        <taxon>Ascosphaeraceae</taxon>
        <taxon>Ascosphaera</taxon>
    </lineage>
</organism>
<dbReference type="Proteomes" id="UP000242877">
    <property type="component" value="Unassembled WGS sequence"/>
</dbReference>
<feature type="region of interest" description="Disordered" evidence="3">
    <location>
        <begin position="119"/>
        <end position="187"/>
    </location>
</feature>
<dbReference type="GO" id="GO:0002098">
    <property type="term" value="P:tRNA wobble uridine modification"/>
    <property type="evidence" value="ECO:0007669"/>
    <property type="project" value="InterPro"/>
</dbReference>
<comment type="caution">
    <text evidence="4">The sequence shown here is derived from an EMBL/GenBank/DDBJ whole genome shotgun (WGS) entry which is preliminary data.</text>
</comment>
<dbReference type="CDD" id="cd19495">
    <property type="entry name" value="Elp6"/>
    <property type="match status" value="1"/>
</dbReference>
<dbReference type="Gene3D" id="3.40.50.300">
    <property type="entry name" value="P-loop containing nucleotide triphosphate hydrolases"/>
    <property type="match status" value="1"/>
</dbReference>
<dbReference type="GO" id="GO:0033588">
    <property type="term" value="C:elongator holoenzyme complex"/>
    <property type="evidence" value="ECO:0007669"/>
    <property type="project" value="InterPro"/>
</dbReference>
<evidence type="ECO:0000313" key="5">
    <source>
        <dbReference type="Proteomes" id="UP000242877"/>
    </source>
</evidence>
<evidence type="ECO:0008006" key="6">
    <source>
        <dbReference type="Google" id="ProtNLM"/>
    </source>
</evidence>
<name>A0A168AYD0_9EURO</name>
<gene>
    <name evidence="4" type="ORF">AAP_01817</name>
</gene>
<dbReference type="OrthoDB" id="9995306at2759"/>
<protein>
    <recommendedName>
        <fullName evidence="6">Elongator complex protein 6</fullName>
    </recommendedName>
</protein>